<accession>A0ABW1ZBM3</accession>
<dbReference type="Proteomes" id="UP001596391">
    <property type="component" value="Unassembled WGS sequence"/>
</dbReference>
<evidence type="ECO:0000313" key="2">
    <source>
        <dbReference type="EMBL" id="MFC6645608.1"/>
    </source>
</evidence>
<comment type="caution">
    <text evidence="2">The sequence shown here is derived from an EMBL/GenBank/DDBJ whole genome shotgun (WGS) entry which is preliminary data.</text>
</comment>
<dbReference type="RefSeq" id="WP_263371967.1">
    <property type="nucleotide sequence ID" value="NZ_JAGSYD010000003.1"/>
</dbReference>
<reference evidence="3" key="1">
    <citation type="journal article" date="2019" name="Int. J. Syst. Evol. Microbiol.">
        <title>The Global Catalogue of Microorganisms (GCM) 10K type strain sequencing project: providing services to taxonomists for standard genome sequencing and annotation.</title>
        <authorList>
            <consortium name="The Broad Institute Genomics Platform"/>
            <consortium name="The Broad Institute Genome Sequencing Center for Infectious Disease"/>
            <person name="Wu L."/>
            <person name="Ma J."/>
        </authorList>
    </citation>
    <scope>NUCLEOTIDE SEQUENCE [LARGE SCALE GENOMIC DNA]</scope>
    <source>
        <strain evidence="3">CGMCC 1.16026</strain>
    </source>
</reference>
<gene>
    <name evidence="2" type="ORF">ACFQBQ_08435</name>
</gene>
<name>A0ABW1ZBM3_9BACT</name>
<dbReference type="InterPro" id="IPR007433">
    <property type="entry name" value="DUF481"/>
</dbReference>
<dbReference type="Pfam" id="PF04338">
    <property type="entry name" value="DUF481"/>
    <property type="match status" value="1"/>
</dbReference>
<protein>
    <submittedName>
        <fullName evidence="2">DUF481 domain-containing protein</fullName>
    </submittedName>
</protein>
<dbReference type="EMBL" id="JBHSWI010000001">
    <property type="protein sequence ID" value="MFC6645608.1"/>
    <property type="molecule type" value="Genomic_DNA"/>
</dbReference>
<organism evidence="2 3">
    <name type="scientific">Granulicella cerasi</name>
    <dbReference type="NCBI Taxonomy" id="741063"/>
    <lineage>
        <taxon>Bacteria</taxon>
        <taxon>Pseudomonadati</taxon>
        <taxon>Acidobacteriota</taxon>
        <taxon>Terriglobia</taxon>
        <taxon>Terriglobales</taxon>
        <taxon>Acidobacteriaceae</taxon>
        <taxon>Granulicella</taxon>
    </lineage>
</organism>
<evidence type="ECO:0000313" key="3">
    <source>
        <dbReference type="Proteomes" id="UP001596391"/>
    </source>
</evidence>
<feature type="signal peptide" evidence="1">
    <location>
        <begin position="1"/>
        <end position="25"/>
    </location>
</feature>
<sequence length="383" mass="41545">MKRKTALLTAAIALVSAAMPLVAQSAPDVLTFTNGDKLTGKITKGTGGSVTFHTDMAGDQAVDLAKIKSASSTTNFVLIRKVKKTVARVRDLETVTGKIKITDGKLTITPDQGAPETVAAGDIAFIIDQPTFEKQVHQKTPLWKGWTGPLTAGFSSVQSTQTSITFTGAAALVRTMPSLPYIATRNRTLVNVSETYGKQTTPTIPPTTPATPDTIVKTNLFHADAERDQYLPERNLYMLGTLSYDHNYSSGLNLQQIYGGGIGWTPIKTAKQTLDLKGDVHFEMQQFIANSGEPDVHLFGSTFSEAWTYNLPKKMVFTESGNYIPGWTENSVYSANATAMLTLPVWKQLAASVSGTDSYISNPAQYYKPNTYTVTFGVTYTVK</sequence>
<proteinExistence type="predicted"/>
<keyword evidence="1" id="KW-0732">Signal</keyword>
<feature type="chain" id="PRO_5045260503" evidence="1">
    <location>
        <begin position="26"/>
        <end position="383"/>
    </location>
</feature>
<keyword evidence="3" id="KW-1185">Reference proteome</keyword>
<evidence type="ECO:0000256" key="1">
    <source>
        <dbReference type="SAM" id="SignalP"/>
    </source>
</evidence>